<evidence type="ECO:0000256" key="11">
    <source>
        <dbReference type="ARBA" id="ARBA00033344"/>
    </source>
</evidence>
<accession>D6C4E3</accession>
<organism evidence="13 14">
    <name type="scientific">Durham virus</name>
    <dbReference type="NCBI Taxonomy" id="710545"/>
    <lineage>
        <taxon>Viruses</taxon>
        <taxon>Riboviria</taxon>
        <taxon>Orthornavirae</taxon>
        <taxon>Negarnaviricota</taxon>
        <taxon>Haploviricotina</taxon>
        <taxon>Monjiviricetes</taxon>
        <taxon>Mononegavirales</taxon>
        <taxon>Rhabdoviridae</taxon>
        <taxon>Alpharhabdovirinae</taxon>
        <taxon>Tupavirus</taxon>
        <taxon>Tupavirus durham</taxon>
    </lineage>
</organism>
<protein>
    <recommendedName>
        <fullName evidence="3">Nucleoprotein</fullName>
    </recommendedName>
    <alternativeName>
        <fullName evidence="11">Nucleocapsid protein</fullName>
    </alternativeName>
</protein>
<keyword evidence="4" id="KW-1139">Helical capsid protein</keyword>
<dbReference type="Gene3D" id="1.10.3570.10">
    <property type="entry name" value="Rhabdovirus nucleocapsid protein like domain"/>
    <property type="match status" value="1"/>
</dbReference>
<evidence type="ECO:0000313" key="14">
    <source>
        <dbReference type="Proteomes" id="UP000232633"/>
    </source>
</evidence>
<comment type="subcellular location">
    <subcellularLocation>
        <location evidence="1">Host cytoplasm</location>
    </subcellularLocation>
    <subcellularLocation>
        <location evidence="2">Virion</location>
    </subcellularLocation>
</comment>
<keyword evidence="8 13" id="KW-0543">Viral nucleoprotein</keyword>
<dbReference type="GO" id="GO:0019013">
    <property type="term" value="C:viral nucleocapsid"/>
    <property type="evidence" value="ECO:0007669"/>
    <property type="project" value="UniProtKB-KW"/>
</dbReference>
<dbReference type="GO" id="GO:0019029">
    <property type="term" value="C:helical viral capsid"/>
    <property type="evidence" value="ECO:0007669"/>
    <property type="project" value="UniProtKB-KW"/>
</dbReference>
<reference evidence="13 14" key="1">
    <citation type="journal article" date="2011" name="Virus Res.">
        <title>Characterization of Durham virus, a novel rhabdovirus that encodes both a C and SH protein.</title>
        <authorList>
            <person name="Allison A.B."/>
            <person name="Palacios G."/>
            <person name="Travassos da Rosa A."/>
            <person name="Popov V.L."/>
            <person name="Lu L."/>
            <person name="Xiao S.Y."/>
            <person name="Detoy K."/>
            <person name="Briese T."/>
            <person name="Lipkin W.I."/>
            <person name="Keel M.K."/>
            <person name="Stallknecht D.E."/>
            <person name="Bishop G.R."/>
            <person name="Tesh R.B."/>
        </authorList>
    </citation>
    <scope>NUCLEOTIDE SEQUENCE [LARGE SCALE GENOMIC DNA]</scope>
</reference>
<keyword evidence="7" id="KW-0694">RNA-binding</keyword>
<dbReference type="EMBL" id="FJ952155">
    <property type="protein sequence ID" value="ADB88758.1"/>
    <property type="molecule type" value="Viral_cRNA"/>
</dbReference>
<dbReference type="OrthoDB" id="22890at10239"/>
<evidence type="ECO:0000256" key="9">
    <source>
        <dbReference type="ARBA" id="ARBA00023200"/>
    </source>
</evidence>
<dbReference type="InterPro" id="IPR035961">
    <property type="entry name" value="Rhabdovirus_nucleoprotein-like"/>
</dbReference>
<keyword evidence="9" id="KW-1035">Host cytoplasm</keyword>
<keyword evidence="10" id="KW-0687">Ribonucleoprotein</keyword>
<dbReference type="Pfam" id="PF00945">
    <property type="entry name" value="Rhabdo_ncap"/>
    <property type="match status" value="1"/>
</dbReference>
<evidence type="ECO:0000256" key="6">
    <source>
        <dbReference type="ARBA" id="ARBA00022844"/>
    </source>
</evidence>
<dbReference type="InterPro" id="IPR023330">
    <property type="entry name" value="Rhabdovirus_ncapsid_N"/>
</dbReference>
<evidence type="ECO:0000256" key="10">
    <source>
        <dbReference type="ARBA" id="ARBA00023274"/>
    </source>
</evidence>
<evidence type="ECO:0000313" key="13">
    <source>
        <dbReference type="EMBL" id="ADB88758.1"/>
    </source>
</evidence>
<proteinExistence type="predicted"/>
<evidence type="ECO:0000256" key="4">
    <source>
        <dbReference type="ARBA" id="ARBA00022497"/>
    </source>
</evidence>
<dbReference type="SUPFAM" id="SSF140809">
    <property type="entry name" value="Rhabdovirus nucleoprotein-like"/>
    <property type="match status" value="1"/>
</dbReference>
<keyword evidence="6" id="KW-0946">Virion</keyword>
<evidence type="ECO:0000256" key="7">
    <source>
        <dbReference type="ARBA" id="ARBA00022884"/>
    </source>
</evidence>
<feature type="domain" description="Rhabdovirus nucleocapsid" evidence="12">
    <location>
        <begin position="13"/>
        <end position="402"/>
    </location>
</feature>
<dbReference type="Gene3D" id="1.10.3610.10">
    <property type="entry name" value="Nucleoprotein"/>
    <property type="match status" value="1"/>
</dbReference>
<evidence type="ECO:0000256" key="2">
    <source>
        <dbReference type="ARBA" id="ARBA00004328"/>
    </source>
</evidence>
<dbReference type="InterPro" id="IPR000448">
    <property type="entry name" value="Rhabdo_ncapsid"/>
</dbReference>
<evidence type="ECO:0000259" key="12">
    <source>
        <dbReference type="Pfam" id="PF00945"/>
    </source>
</evidence>
<dbReference type="RefSeq" id="YP_009505520.1">
    <property type="nucleotide sequence ID" value="NC_038284.1"/>
</dbReference>
<dbReference type="GO" id="GO:1990904">
    <property type="term" value="C:ribonucleoprotein complex"/>
    <property type="evidence" value="ECO:0007669"/>
    <property type="project" value="UniProtKB-KW"/>
</dbReference>
<keyword evidence="14" id="KW-1185">Reference proteome</keyword>
<dbReference type="GO" id="GO:0003723">
    <property type="term" value="F:RNA binding"/>
    <property type="evidence" value="ECO:0007669"/>
    <property type="project" value="UniProtKB-KW"/>
</dbReference>
<dbReference type="InterPro" id="IPR023331">
    <property type="entry name" value="Rhabdovirus_ncapsid_C"/>
</dbReference>
<keyword evidence="5" id="KW-0167">Capsid protein</keyword>
<evidence type="ECO:0000256" key="5">
    <source>
        <dbReference type="ARBA" id="ARBA00022561"/>
    </source>
</evidence>
<dbReference type="GeneID" id="37616367"/>
<evidence type="ECO:0000256" key="3">
    <source>
        <dbReference type="ARBA" id="ARBA00014389"/>
    </source>
</evidence>
<evidence type="ECO:0000256" key="8">
    <source>
        <dbReference type="ARBA" id="ARBA00023086"/>
    </source>
</evidence>
<dbReference type="Proteomes" id="UP000232633">
    <property type="component" value="Segment"/>
</dbReference>
<evidence type="ECO:0000256" key="1">
    <source>
        <dbReference type="ARBA" id="ARBA00004192"/>
    </source>
</evidence>
<dbReference type="GO" id="GO:0030430">
    <property type="term" value="C:host cell cytoplasm"/>
    <property type="evidence" value="ECO:0007669"/>
    <property type="project" value="UniProtKB-SubCell"/>
</dbReference>
<name>D6C4E3_9RHAB</name>
<sequence length="430" mass="48406">MQAITIVSKKTQRAIVPSVPLGRDPPEFPADFFARGQKPEMMIPNNAVTLDDARMILLDQIKKGSLDINLGKLYLYLVLKDITQNLDADWTSFNVQIGSLGTSMSPWGIVTVNQDPNQCRIDGSSKDTSAKKEDDQWMCMYLLAIYRVGKATNKTYQTMLIDQLNRMLASVSKNAVPMVQAMAALDSWPNDTNFCKMVACVDMFFNKFKNHEWAVLRFGTISSRFRDCAALTSMAHYQQLLGINLGKALEWIFVSRVTEEVELILTPNQELDKPDSYMPYLIDLGISKNSPYSSTRNSSWHLFCHGLGALLASRRSVNARHLEAADQSNILINVMLISYVFQTRVTWSKNFVEQGQVDKSDALNDGKKSVLLSKSSLPSTTSADDWFCWMKLNRFELPDDCKVLAGKNAQKLNDSRDGSIGQFLYKRLGN</sequence>
<dbReference type="KEGG" id="vg:37616367"/>